<evidence type="ECO:0000256" key="9">
    <source>
        <dbReference type="ARBA" id="ARBA00023163"/>
    </source>
</evidence>
<dbReference type="EMBL" id="JBHSDR010000003">
    <property type="protein sequence ID" value="MFC4293553.1"/>
    <property type="molecule type" value="Genomic_DNA"/>
</dbReference>
<keyword evidence="1" id="KW-0240">DNA-directed RNA polymerase</keyword>
<keyword evidence="3" id="KW-0808">Transferase</keyword>
<evidence type="ECO:0000256" key="7">
    <source>
        <dbReference type="ARBA" id="ARBA00022771"/>
    </source>
</evidence>
<evidence type="ECO:0000256" key="4">
    <source>
        <dbReference type="ARBA" id="ARBA00022695"/>
    </source>
</evidence>
<keyword evidence="5" id="KW-0235">DNA replication</keyword>
<dbReference type="Gene3D" id="3.40.1360.10">
    <property type="match status" value="1"/>
</dbReference>
<dbReference type="Pfam" id="PF13362">
    <property type="entry name" value="Toprim_3"/>
    <property type="match status" value="1"/>
</dbReference>
<evidence type="ECO:0000256" key="1">
    <source>
        <dbReference type="ARBA" id="ARBA00022478"/>
    </source>
</evidence>
<dbReference type="InterPro" id="IPR050219">
    <property type="entry name" value="DnaG_primase"/>
</dbReference>
<dbReference type="InterPro" id="IPR002694">
    <property type="entry name" value="Znf_CHC2"/>
</dbReference>
<dbReference type="Pfam" id="PF23639">
    <property type="entry name" value="DUF7146"/>
    <property type="match status" value="1"/>
</dbReference>
<evidence type="ECO:0000313" key="11">
    <source>
        <dbReference type="EMBL" id="MFC4293553.1"/>
    </source>
</evidence>
<evidence type="ECO:0000256" key="6">
    <source>
        <dbReference type="ARBA" id="ARBA00022723"/>
    </source>
</evidence>
<keyword evidence="12" id="KW-1185">Reference proteome</keyword>
<reference evidence="12" key="1">
    <citation type="journal article" date="2019" name="Int. J. Syst. Evol. Microbiol.">
        <title>The Global Catalogue of Microorganisms (GCM) 10K type strain sequencing project: providing services to taxonomists for standard genome sequencing and annotation.</title>
        <authorList>
            <consortium name="The Broad Institute Genomics Platform"/>
            <consortium name="The Broad Institute Genome Sequencing Center for Infectious Disease"/>
            <person name="Wu L."/>
            <person name="Ma J."/>
        </authorList>
    </citation>
    <scope>NUCLEOTIDE SEQUENCE [LARGE SCALE GENOMIC DNA]</scope>
    <source>
        <strain evidence="12">CGMCC 1.12989</strain>
    </source>
</reference>
<organism evidence="11 12">
    <name type="scientific">Novosphingobium tardum</name>
    <dbReference type="NCBI Taxonomy" id="1538021"/>
    <lineage>
        <taxon>Bacteria</taxon>
        <taxon>Pseudomonadati</taxon>
        <taxon>Pseudomonadota</taxon>
        <taxon>Alphaproteobacteria</taxon>
        <taxon>Sphingomonadales</taxon>
        <taxon>Sphingomonadaceae</taxon>
        <taxon>Novosphingobium</taxon>
    </lineage>
</organism>
<dbReference type="InterPro" id="IPR036977">
    <property type="entry name" value="DNA_primase_Znf_CHC2"/>
</dbReference>
<keyword evidence="6" id="KW-0479">Metal-binding</keyword>
<dbReference type="PANTHER" id="PTHR30313">
    <property type="entry name" value="DNA PRIMASE"/>
    <property type="match status" value="1"/>
</dbReference>
<gene>
    <name evidence="11" type="ORF">ACFO0A_00615</name>
</gene>
<evidence type="ECO:0000256" key="3">
    <source>
        <dbReference type="ARBA" id="ARBA00022679"/>
    </source>
</evidence>
<sequence length="302" mass="31017">MSALDLGAIRRAHPLPGIVGGVVKLHRAGNEFKACCPFHADRTPSFTIFSGGQRFHCFGCGASGDVLDFIQQAHGVSLRDAAAMLGSDGLPSVVVAPVPPDDGQDRIAEARAIWRSAAPVTGTLAEGYLRHRGLHLPLPDSIRFSSLRYGKSGPQHPCLVAAVASVEGKLVGIQRTYLNAAGTGKAAVPKPKLSLGRVSGGAIRLAPFSACLVVCEGLEDGLTLQQELGTAVWVAAGATMLPNMQFPAGAESIAIGGDGDAAGRAAAGKAAADFTARGLSTRVFFPAGAKDFNAELTEGARA</sequence>
<evidence type="ECO:0000259" key="10">
    <source>
        <dbReference type="SMART" id="SM00400"/>
    </source>
</evidence>
<evidence type="ECO:0000256" key="2">
    <source>
        <dbReference type="ARBA" id="ARBA00022515"/>
    </source>
</evidence>
<dbReference type="SUPFAM" id="SSF57783">
    <property type="entry name" value="Zinc beta-ribbon"/>
    <property type="match status" value="1"/>
</dbReference>
<dbReference type="PANTHER" id="PTHR30313:SF2">
    <property type="entry name" value="DNA PRIMASE"/>
    <property type="match status" value="1"/>
</dbReference>
<dbReference type="InterPro" id="IPR055570">
    <property type="entry name" value="DUF7146"/>
</dbReference>
<dbReference type="Pfam" id="PF01807">
    <property type="entry name" value="Zn_ribbon_DnaG"/>
    <property type="match status" value="1"/>
</dbReference>
<proteinExistence type="predicted"/>
<dbReference type="Gene3D" id="3.90.580.10">
    <property type="entry name" value="Zinc finger, CHC2-type domain"/>
    <property type="match status" value="1"/>
</dbReference>
<dbReference type="SMART" id="SM00400">
    <property type="entry name" value="ZnF_CHCC"/>
    <property type="match status" value="1"/>
</dbReference>
<keyword evidence="2" id="KW-0639">Primosome</keyword>
<keyword evidence="7" id="KW-0863">Zinc-finger</keyword>
<evidence type="ECO:0000256" key="5">
    <source>
        <dbReference type="ARBA" id="ARBA00022705"/>
    </source>
</evidence>
<protein>
    <submittedName>
        <fullName evidence="11">CHC2 zinc finger domain-containing protein</fullName>
    </submittedName>
</protein>
<comment type="caution">
    <text evidence="11">The sequence shown here is derived from an EMBL/GenBank/DDBJ whole genome shotgun (WGS) entry which is preliminary data.</text>
</comment>
<keyword evidence="9" id="KW-0804">Transcription</keyword>
<dbReference type="Proteomes" id="UP001595828">
    <property type="component" value="Unassembled WGS sequence"/>
</dbReference>
<feature type="domain" description="Zinc finger CHC2-type" evidence="10">
    <location>
        <begin position="32"/>
        <end position="86"/>
    </location>
</feature>
<dbReference type="InterPro" id="IPR006171">
    <property type="entry name" value="TOPRIM_dom"/>
</dbReference>
<evidence type="ECO:0000313" key="12">
    <source>
        <dbReference type="Proteomes" id="UP001595828"/>
    </source>
</evidence>
<name>A0ABV8RJF8_9SPHN</name>
<accession>A0ABV8RJF8</accession>
<keyword evidence="8" id="KW-0862">Zinc</keyword>
<dbReference type="RefSeq" id="WP_379537047.1">
    <property type="nucleotide sequence ID" value="NZ_JBHSDR010000003.1"/>
</dbReference>
<keyword evidence="4" id="KW-0548">Nucleotidyltransferase</keyword>
<evidence type="ECO:0000256" key="8">
    <source>
        <dbReference type="ARBA" id="ARBA00022833"/>
    </source>
</evidence>